<dbReference type="Proteomes" id="UP001472978">
    <property type="component" value="Unassembled WGS sequence"/>
</dbReference>
<sequence length="91" mass="10245">MKMQRKSIGVVLSCAALVAGGYLLNHRKTRKHAPGSMRPSMFERMMTAMPEDAPPKVISTVMPRLQAQNEEILALLREQNELLRAAKRSKQ</sequence>
<keyword evidence="2" id="KW-1185">Reference proteome</keyword>
<name>A0ABV1N5S3_9GAMM</name>
<accession>A0ABV1N5S3</accession>
<comment type="caution">
    <text evidence="1">The sequence shown here is derived from an EMBL/GenBank/DDBJ whole genome shotgun (WGS) entry which is preliminary data.</text>
</comment>
<organism evidence="1 2">
    <name type="scientific">Halomonas pelophila</name>
    <dbReference type="NCBI Taxonomy" id="3151122"/>
    <lineage>
        <taxon>Bacteria</taxon>
        <taxon>Pseudomonadati</taxon>
        <taxon>Pseudomonadota</taxon>
        <taxon>Gammaproteobacteria</taxon>
        <taxon>Oceanospirillales</taxon>
        <taxon>Halomonadaceae</taxon>
        <taxon>Halomonas</taxon>
    </lineage>
</organism>
<dbReference type="RefSeq" id="WP_349758612.1">
    <property type="nucleotide sequence ID" value="NZ_JBEGCI010000008.1"/>
</dbReference>
<evidence type="ECO:0000313" key="1">
    <source>
        <dbReference type="EMBL" id="MEQ6889082.1"/>
    </source>
</evidence>
<protein>
    <submittedName>
        <fullName evidence="1">Uncharacterized protein</fullName>
    </submittedName>
</protein>
<reference evidence="1 2" key="1">
    <citation type="submission" date="2024-05" db="EMBL/GenBank/DDBJ databases">
        <title>Halomonas sp. CS7 16S ribosomal RNA gene Genome sequencing and assembly.</title>
        <authorList>
            <person name="Yook S."/>
        </authorList>
    </citation>
    <scope>NUCLEOTIDE SEQUENCE [LARGE SCALE GENOMIC DNA]</scope>
    <source>
        <strain evidence="1 2">CS7</strain>
    </source>
</reference>
<dbReference type="EMBL" id="JBEGCI010000008">
    <property type="protein sequence ID" value="MEQ6889082.1"/>
    <property type="molecule type" value="Genomic_DNA"/>
</dbReference>
<gene>
    <name evidence="1" type="ORF">ABE957_10400</name>
</gene>
<evidence type="ECO:0000313" key="2">
    <source>
        <dbReference type="Proteomes" id="UP001472978"/>
    </source>
</evidence>
<proteinExistence type="predicted"/>